<reference evidence="3" key="1">
    <citation type="journal article" date="2018" name="Front. Microbiol.">
        <title>Genome-Based Analysis Reveals the Taxonomy and Diversity of the Family Idiomarinaceae.</title>
        <authorList>
            <person name="Liu Y."/>
            <person name="Lai Q."/>
            <person name="Shao Z."/>
        </authorList>
    </citation>
    <scope>NUCLEOTIDE SEQUENCE [LARGE SCALE GENOMIC DNA]</scope>
    <source>
        <strain evidence="3">908033</strain>
    </source>
</reference>
<dbReference type="AlphaFoldDB" id="A0A432XD26"/>
<dbReference type="Proteomes" id="UP000286985">
    <property type="component" value="Unassembled WGS sequence"/>
</dbReference>
<dbReference type="RefSeq" id="WP_133306985.1">
    <property type="nucleotide sequence ID" value="NZ_PIPU01000007.1"/>
</dbReference>
<proteinExistence type="predicted"/>
<evidence type="ECO:0008006" key="4">
    <source>
        <dbReference type="Google" id="ProtNLM"/>
    </source>
</evidence>
<accession>A0A432XD26</accession>
<name>A0A432XD26_9GAMM</name>
<dbReference type="NCBIfam" id="TIGR03696">
    <property type="entry name" value="Rhs_assc_core"/>
    <property type="match status" value="1"/>
</dbReference>
<protein>
    <recommendedName>
        <fullName evidence="4">RHS repeat-associated core domain-containing protein</fullName>
    </recommendedName>
</protein>
<feature type="non-terminal residue" evidence="2">
    <location>
        <position position="1"/>
    </location>
</feature>
<dbReference type="Gene3D" id="2.180.10.10">
    <property type="entry name" value="RHS repeat-associated core"/>
    <property type="match status" value="1"/>
</dbReference>
<gene>
    <name evidence="2" type="ORF">CWE24_11560</name>
</gene>
<dbReference type="STRING" id="519452.SAMN04488139_2357"/>
<dbReference type="EMBL" id="PIPU01000007">
    <property type="protein sequence ID" value="RUO46546.1"/>
    <property type="molecule type" value="Genomic_DNA"/>
</dbReference>
<evidence type="ECO:0000313" key="2">
    <source>
        <dbReference type="EMBL" id="RUO46546.1"/>
    </source>
</evidence>
<dbReference type="InterPro" id="IPR022385">
    <property type="entry name" value="Rhs_assc_core"/>
</dbReference>
<keyword evidence="3" id="KW-1185">Reference proteome</keyword>
<evidence type="ECO:0000256" key="1">
    <source>
        <dbReference type="SAM" id="MobiDB-lite"/>
    </source>
</evidence>
<feature type="region of interest" description="Disordered" evidence="1">
    <location>
        <begin position="118"/>
        <end position="152"/>
    </location>
</feature>
<organism evidence="2 3">
    <name type="scientific">Pseudidiomarina donghaiensis</name>
    <dbReference type="NCBI Taxonomy" id="519452"/>
    <lineage>
        <taxon>Bacteria</taxon>
        <taxon>Pseudomonadati</taxon>
        <taxon>Pseudomonadota</taxon>
        <taxon>Gammaproteobacteria</taxon>
        <taxon>Alteromonadales</taxon>
        <taxon>Idiomarinaceae</taxon>
        <taxon>Pseudidiomarina</taxon>
    </lineage>
</organism>
<sequence>YGTMQASSTATLLTIASGTPFTQRGFTDHEHIDEAQLIHMNGRVYDYNLGRFLSVDPFIQAPGNSQSLNPYSYIMNNPLAGTDPSGYIAKCMLSIHCDTDESINGVRIISRPQDYAQLSSNGNEQQAPVTNNQKEASEIGSQNGSTNQSQLSFEQTREALELGGLELTAEHKDGSLSYSAGNDTYLTISPDGSYHKIVNSEPSLESVSPESYIIGGIGIKASAKGLIAFRAALQVIRTNYIKGLSKIGAEATELLASGKSAEYVVRYLSGKRNQLKLDMREQGPWVAKQWANARNYFKYGNKAGPSPEDLLD</sequence>
<comment type="caution">
    <text evidence="2">The sequence shown here is derived from an EMBL/GenBank/DDBJ whole genome shotgun (WGS) entry which is preliminary data.</text>
</comment>
<evidence type="ECO:0000313" key="3">
    <source>
        <dbReference type="Proteomes" id="UP000286985"/>
    </source>
</evidence>